<dbReference type="GO" id="GO:0016787">
    <property type="term" value="F:hydrolase activity"/>
    <property type="evidence" value="ECO:0007669"/>
    <property type="project" value="UniProtKB-KW"/>
</dbReference>
<gene>
    <name evidence="7" type="ORF">A3D67_04495</name>
</gene>
<dbReference type="AlphaFoldDB" id="A0A1G2D7V7"/>
<dbReference type="PANTHER" id="PTHR34139">
    <property type="entry name" value="UPF0331 PROTEIN MJ0127"/>
    <property type="match status" value="1"/>
</dbReference>
<dbReference type="Gene3D" id="1.20.120.580">
    <property type="entry name" value="bsu32300-like"/>
    <property type="match status" value="1"/>
</dbReference>
<evidence type="ECO:0000256" key="2">
    <source>
        <dbReference type="ARBA" id="ARBA00022649"/>
    </source>
</evidence>
<keyword evidence="3" id="KW-0540">Nuclease</keyword>
<keyword evidence="5" id="KW-0378">Hydrolase</keyword>
<evidence type="ECO:0000256" key="5">
    <source>
        <dbReference type="ARBA" id="ARBA00022801"/>
    </source>
</evidence>
<dbReference type="EMBL" id="MHLN01000049">
    <property type="protein sequence ID" value="OGZ09562.1"/>
    <property type="molecule type" value="Genomic_DNA"/>
</dbReference>
<evidence type="ECO:0008006" key="9">
    <source>
        <dbReference type="Google" id="ProtNLM"/>
    </source>
</evidence>
<evidence type="ECO:0000256" key="4">
    <source>
        <dbReference type="ARBA" id="ARBA00022741"/>
    </source>
</evidence>
<dbReference type="Pfam" id="PF01934">
    <property type="entry name" value="HepT-like"/>
    <property type="match status" value="1"/>
</dbReference>
<dbReference type="Proteomes" id="UP000178099">
    <property type="component" value="Unassembled WGS sequence"/>
</dbReference>
<dbReference type="PANTHER" id="PTHR34139:SF1">
    <property type="entry name" value="RNASE MJ1380-RELATED"/>
    <property type="match status" value="1"/>
</dbReference>
<dbReference type="InterPro" id="IPR008201">
    <property type="entry name" value="HepT-like"/>
</dbReference>
<reference evidence="7 8" key="1">
    <citation type="journal article" date="2016" name="Nat. Commun.">
        <title>Thousands of microbial genomes shed light on interconnected biogeochemical processes in an aquifer system.</title>
        <authorList>
            <person name="Anantharaman K."/>
            <person name="Brown C.T."/>
            <person name="Hug L.A."/>
            <person name="Sharon I."/>
            <person name="Castelle C.J."/>
            <person name="Probst A.J."/>
            <person name="Thomas B.C."/>
            <person name="Singh A."/>
            <person name="Wilkins M.J."/>
            <person name="Karaoz U."/>
            <person name="Brodie E.L."/>
            <person name="Williams K.H."/>
            <person name="Hubbard S.S."/>
            <person name="Banfield J.F."/>
        </authorList>
    </citation>
    <scope>NUCLEOTIDE SEQUENCE [LARGE SCALE GENOMIC DNA]</scope>
</reference>
<keyword evidence="1" id="KW-0597">Phosphoprotein</keyword>
<accession>A0A1G2D7V7</accession>
<organism evidence="7 8">
    <name type="scientific">Candidatus Lloydbacteria bacterium RIFCSPHIGHO2_02_FULL_51_22</name>
    <dbReference type="NCBI Taxonomy" id="1798663"/>
    <lineage>
        <taxon>Bacteria</taxon>
        <taxon>Candidatus Lloydiibacteriota</taxon>
    </lineage>
</organism>
<name>A0A1G2D7V7_9BACT</name>
<evidence type="ECO:0000313" key="7">
    <source>
        <dbReference type="EMBL" id="OGZ09562.1"/>
    </source>
</evidence>
<dbReference type="GO" id="GO:0000166">
    <property type="term" value="F:nucleotide binding"/>
    <property type="evidence" value="ECO:0007669"/>
    <property type="project" value="UniProtKB-KW"/>
</dbReference>
<keyword evidence="2" id="KW-1277">Toxin-antitoxin system</keyword>
<keyword evidence="4" id="KW-0547">Nucleotide-binding</keyword>
<dbReference type="GO" id="GO:0004540">
    <property type="term" value="F:RNA nuclease activity"/>
    <property type="evidence" value="ECO:0007669"/>
    <property type="project" value="InterPro"/>
</dbReference>
<comment type="caution">
    <text evidence="7">The sequence shown here is derived from an EMBL/GenBank/DDBJ whole genome shotgun (WGS) entry which is preliminary data.</text>
</comment>
<proteinExistence type="inferred from homology"/>
<evidence type="ECO:0000256" key="1">
    <source>
        <dbReference type="ARBA" id="ARBA00022553"/>
    </source>
</evidence>
<evidence type="ECO:0000256" key="3">
    <source>
        <dbReference type="ARBA" id="ARBA00022722"/>
    </source>
</evidence>
<evidence type="ECO:0000313" key="8">
    <source>
        <dbReference type="Proteomes" id="UP000178099"/>
    </source>
</evidence>
<sequence>MERDEAYIRHILDAITAIEKYTKDIPKEQFLDKRNQMMQDAVIRELEVIGEAVKRLSDTVKEKSADVPWRDIGDMRNILIHEYFGVDLEIVWETLQSDIPHLRKILSRVER</sequence>
<dbReference type="InterPro" id="IPR037038">
    <property type="entry name" value="HepT-like_sf"/>
</dbReference>
<dbReference type="GO" id="GO:0110001">
    <property type="term" value="C:toxin-antitoxin complex"/>
    <property type="evidence" value="ECO:0007669"/>
    <property type="project" value="InterPro"/>
</dbReference>
<comment type="similarity">
    <text evidence="6">Belongs to the HepT RNase toxin family.</text>
</comment>
<protein>
    <recommendedName>
        <fullName evidence="9">DUF86 domain-containing protein</fullName>
    </recommendedName>
</protein>
<evidence type="ECO:0000256" key="6">
    <source>
        <dbReference type="ARBA" id="ARBA00024207"/>
    </source>
</evidence>
<dbReference type="InterPro" id="IPR051813">
    <property type="entry name" value="HepT_RNase_toxin"/>
</dbReference>